<dbReference type="PROSITE" id="PS51257">
    <property type="entry name" value="PROKAR_LIPOPROTEIN"/>
    <property type="match status" value="1"/>
</dbReference>
<accession>X1C9M0</accession>
<evidence type="ECO:0000313" key="1">
    <source>
        <dbReference type="EMBL" id="GAH04826.1"/>
    </source>
</evidence>
<feature type="non-terminal residue" evidence="1">
    <location>
        <position position="61"/>
    </location>
</feature>
<proteinExistence type="predicted"/>
<name>X1C9M0_9ZZZZ</name>
<organism evidence="1">
    <name type="scientific">marine sediment metagenome</name>
    <dbReference type="NCBI Taxonomy" id="412755"/>
    <lineage>
        <taxon>unclassified sequences</taxon>
        <taxon>metagenomes</taxon>
        <taxon>ecological metagenomes</taxon>
    </lineage>
</organism>
<gene>
    <name evidence="1" type="ORF">S01H4_38211</name>
</gene>
<sequence>MKTMTKFLTLIVFVFTFISCEINDEMRSPDNSTIAKLEVIEGSFKLNLIYKNEILLRSIDL</sequence>
<comment type="caution">
    <text evidence="1">The sequence shown here is derived from an EMBL/GenBank/DDBJ whole genome shotgun (WGS) entry which is preliminary data.</text>
</comment>
<dbReference type="EMBL" id="BART01020594">
    <property type="protein sequence ID" value="GAH04826.1"/>
    <property type="molecule type" value="Genomic_DNA"/>
</dbReference>
<protein>
    <submittedName>
        <fullName evidence="1">Uncharacterized protein</fullName>
    </submittedName>
</protein>
<dbReference type="AlphaFoldDB" id="X1C9M0"/>
<reference evidence="1" key="1">
    <citation type="journal article" date="2014" name="Front. Microbiol.">
        <title>High frequency of phylogenetically diverse reductive dehalogenase-homologous genes in deep subseafloor sedimentary metagenomes.</title>
        <authorList>
            <person name="Kawai M."/>
            <person name="Futagami T."/>
            <person name="Toyoda A."/>
            <person name="Takaki Y."/>
            <person name="Nishi S."/>
            <person name="Hori S."/>
            <person name="Arai W."/>
            <person name="Tsubouchi T."/>
            <person name="Morono Y."/>
            <person name="Uchiyama I."/>
            <person name="Ito T."/>
            <person name="Fujiyama A."/>
            <person name="Inagaki F."/>
            <person name="Takami H."/>
        </authorList>
    </citation>
    <scope>NUCLEOTIDE SEQUENCE</scope>
    <source>
        <strain evidence="1">Expedition CK06-06</strain>
    </source>
</reference>